<proteinExistence type="predicted"/>
<dbReference type="EMBL" id="JAFMOF010000001">
    <property type="protein sequence ID" value="MBO0652542.1"/>
    <property type="molecule type" value="Genomic_DNA"/>
</dbReference>
<organism evidence="2 3">
    <name type="scientific">Streptomyces triculaminicus</name>
    <dbReference type="NCBI Taxonomy" id="2816232"/>
    <lineage>
        <taxon>Bacteria</taxon>
        <taxon>Bacillati</taxon>
        <taxon>Actinomycetota</taxon>
        <taxon>Actinomycetes</taxon>
        <taxon>Kitasatosporales</taxon>
        <taxon>Streptomycetaceae</taxon>
        <taxon>Streptomyces</taxon>
    </lineage>
</organism>
<reference evidence="2" key="1">
    <citation type="submission" date="2021-03" db="EMBL/GenBank/DDBJ databases">
        <title>Streptomyces strains.</title>
        <authorList>
            <person name="Lund M.B."/>
            <person name="Toerring T."/>
        </authorList>
    </citation>
    <scope>NUCLEOTIDE SEQUENCE</scope>
    <source>
        <strain evidence="2">JCM 4242</strain>
    </source>
</reference>
<accession>A0A939JPB9</accession>
<evidence type="ECO:0000313" key="2">
    <source>
        <dbReference type="EMBL" id="MBO0652542.1"/>
    </source>
</evidence>
<feature type="region of interest" description="Disordered" evidence="1">
    <location>
        <begin position="1"/>
        <end position="38"/>
    </location>
</feature>
<keyword evidence="3" id="KW-1185">Reference proteome</keyword>
<evidence type="ECO:0000313" key="3">
    <source>
        <dbReference type="Proteomes" id="UP000664781"/>
    </source>
</evidence>
<sequence length="324" mass="35194">MATANPSAALPAPAHPMANPGFGKRNAPDQAPPTGDDFAHLPKREAAIAAFLDRLPEGAAMDAKTLAKVLPDYGQQACGSALRYLREAGHVFIRHVSKVTKAGVRRVTRTFFSRTARSGEWWKRFERGEVPTEGAPEPEPEPVPGPVRAAPAPRRSRAYGALVALRHADPRLTLSAAECAELEPLVEQWLARDTTVEQMTASVTAGLPAVIFSPAGFIRTRLEKKMPPIPTRLIAAYDDRSVSRRPPTPSFSPCGDCGGVDLNTVLGDYSCATCARVPDVTDTFLPEDPWGDRSEEWNALPPDEVRRHVDGLRVAARQARRGRT</sequence>
<gene>
    <name evidence="2" type="ORF">J1792_07025</name>
</gene>
<evidence type="ECO:0000256" key="1">
    <source>
        <dbReference type="SAM" id="MobiDB-lite"/>
    </source>
</evidence>
<comment type="caution">
    <text evidence="2">The sequence shown here is derived from an EMBL/GenBank/DDBJ whole genome shotgun (WGS) entry which is preliminary data.</text>
</comment>
<dbReference type="Proteomes" id="UP000664781">
    <property type="component" value="Unassembled WGS sequence"/>
</dbReference>
<dbReference type="AlphaFoldDB" id="A0A939JPB9"/>
<name>A0A939JPB9_9ACTN</name>
<protein>
    <submittedName>
        <fullName evidence="2">Uncharacterized protein</fullName>
    </submittedName>
</protein>
<dbReference type="RefSeq" id="WP_143587881.1">
    <property type="nucleotide sequence ID" value="NZ_JAFMOF010000001.1"/>
</dbReference>
<feature type="region of interest" description="Disordered" evidence="1">
    <location>
        <begin position="127"/>
        <end position="151"/>
    </location>
</feature>